<dbReference type="AlphaFoldDB" id="A0A8H4QAZ9"/>
<dbReference type="EMBL" id="JAACLJ010000002">
    <property type="protein sequence ID" value="KAF4592464.1"/>
    <property type="molecule type" value="Genomic_DNA"/>
</dbReference>
<dbReference type="SUPFAM" id="SSF48452">
    <property type="entry name" value="TPR-like"/>
    <property type="match status" value="1"/>
</dbReference>
<feature type="domain" description="SET" evidence="1">
    <location>
        <begin position="353"/>
        <end position="546"/>
    </location>
</feature>
<evidence type="ECO:0000313" key="3">
    <source>
        <dbReference type="Proteomes" id="UP000562929"/>
    </source>
</evidence>
<dbReference type="SUPFAM" id="SSF82199">
    <property type="entry name" value="SET domain"/>
    <property type="match status" value="1"/>
</dbReference>
<gene>
    <name evidence="2" type="ORF">GQ602_002763</name>
</gene>
<sequence>MDIRDVSERDDFKMHLESIRRVTNQALQRKGQRVRDHVSPEAMISRFMMVRRETKASQVDDGSLITSQVPAPYPACSRSFTDLAPINISDMRLETHHRGRKTLLRVCTPASRMTAVMAIVEDTQGTAALLQLYFQPEETKVPAERILEPGRVCLVKEPLFKRSTDGTYSIRVDHVSDIIWLENDDDKIPEEWRESSATSKTSHSFRSLGNDAVGLANWAEAHDLYSSAISTAQTGEEARLAYLNRSLTNLRLDRPERALSDAIVEIKADSSPSEEKRLFREARALYELGKIESSHASLQKLISLFPDNQAGKQELVRTTARLREQRTGEYDFHRMYKQSKATPPLIDCATYSELVEVRESPGRGRGLFVKKAVSAGQLLLCEKAFAYVFAGGSELTAILMNVTTGKVSAGGHARLLTQLIQKLYHNPKLSSAFNDLHHGDYSASSAAECDGRPVVDSFLVERIMALNSFGAPRTSFESVSTIMTDKKTGDETEKQAKFDTAGIWLLASRINHSCVSNCRRSFIGDMQIVRATKDVAAGTELVFTYHPPQEHRTYKETQAKFSNWGFTCDCELCQAKKNANGSALKRRKVLCTELSNVMGRPVSARNAEQAKQVLHKVAETYPAAGGCPIKLELWGPYFALGGAFVSAGNPIAGLEMLVKGFEALGFDMMARATVGGEKAKLEIRRWGQVCDWTPFAFFNLFKAFEMIAPELCGLAKAYFETAFTMIVGEPTRAKELFPQLY</sequence>
<evidence type="ECO:0000259" key="1">
    <source>
        <dbReference type="PROSITE" id="PS50280"/>
    </source>
</evidence>
<accession>A0A8H4QAZ9</accession>
<dbReference type="OrthoDB" id="438641at2759"/>
<dbReference type="InterPro" id="IPR001214">
    <property type="entry name" value="SET_dom"/>
</dbReference>
<dbReference type="InterPro" id="IPR046341">
    <property type="entry name" value="SET_dom_sf"/>
</dbReference>
<proteinExistence type="predicted"/>
<dbReference type="Pfam" id="PF00856">
    <property type="entry name" value="SET"/>
    <property type="match status" value="1"/>
</dbReference>
<dbReference type="PANTHER" id="PTHR47643">
    <property type="entry name" value="TPR DOMAIN PROTEIN (AFU_ORTHOLOGUE AFUA_5G12710)"/>
    <property type="match status" value="1"/>
</dbReference>
<name>A0A8H4QAZ9_9HYPO</name>
<dbReference type="SMART" id="SM00317">
    <property type="entry name" value="SET"/>
    <property type="match status" value="1"/>
</dbReference>
<dbReference type="Proteomes" id="UP000562929">
    <property type="component" value="Unassembled WGS sequence"/>
</dbReference>
<protein>
    <recommendedName>
        <fullName evidence="1">SET domain-containing protein</fullName>
    </recommendedName>
</protein>
<reference evidence="2 3" key="1">
    <citation type="journal article" date="2020" name="G3 (Bethesda)">
        <title>Genetic Underpinnings of Host Manipulation by Ophiocordyceps as Revealed by Comparative Transcriptomics.</title>
        <authorList>
            <person name="Will I."/>
            <person name="Das B."/>
            <person name="Trinh T."/>
            <person name="Brachmann A."/>
            <person name="Ohm R.A."/>
            <person name="de Bekker C."/>
        </authorList>
    </citation>
    <scope>NUCLEOTIDE SEQUENCE [LARGE SCALE GENOMIC DNA]</scope>
    <source>
        <strain evidence="2 3">EC05</strain>
    </source>
</reference>
<dbReference type="PROSITE" id="PS50280">
    <property type="entry name" value="SET"/>
    <property type="match status" value="1"/>
</dbReference>
<dbReference type="CDD" id="cd20071">
    <property type="entry name" value="SET_SMYD"/>
    <property type="match status" value="1"/>
</dbReference>
<comment type="caution">
    <text evidence="2">The sequence shown here is derived from an EMBL/GenBank/DDBJ whole genome shotgun (WGS) entry which is preliminary data.</text>
</comment>
<evidence type="ECO:0000313" key="2">
    <source>
        <dbReference type="EMBL" id="KAF4592464.1"/>
    </source>
</evidence>
<dbReference type="Gene3D" id="1.25.40.10">
    <property type="entry name" value="Tetratricopeptide repeat domain"/>
    <property type="match status" value="1"/>
</dbReference>
<dbReference type="PANTHER" id="PTHR47643:SF2">
    <property type="entry name" value="TPR DOMAIN PROTEIN (AFU_ORTHOLOGUE AFUA_5G12710)"/>
    <property type="match status" value="1"/>
</dbReference>
<organism evidence="2 3">
    <name type="scientific">Ophiocordyceps camponoti-floridani</name>
    <dbReference type="NCBI Taxonomy" id="2030778"/>
    <lineage>
        <taxon>Eukaryota</taxon>
        <taxon>Fungi</taxon>
        <taxon>Dikarya</taxon>
        <taxon>Ascomycota</taxon>
        <taxon>Pezizomycotina</taxon>
        <taxon>Sordariomycetes</taxon>
        <taxon>Hypocreomycetidae</taxon>
        <taxon>Hypocreales</taxon>
        <taxon>Ophiocordycipitaceae</taxon>
        <taxon>Ophiocordyceps</taxon>
    </lineage>
</organism>
<dbReference type="Gene3D" id="2.170.270.10">
    <property type="entry name" value="SET domain"/>
    <property type="match status" value="1"/>
</dbReference>
<keyword evidence="3" id="KW-1185">Reference proteome</keyword>
<dbReference type="InterPro" id="IPR011990">
    <property type="entry name" value="TPR-like_helical_dom_sf"/>
</dbReference>
<dbReference type="InterPro" id="IPR053209">
    <property type="entry name" value="Gramillin-biosynth_MTr"/>
</dbReference>